<dbReference type="OrthoDB" id="530015at2"/>
<dbReference type="STRING" id="211165.GCA_000317285_06743"/>
<evidence type="ECO:0000313" key="2">
    <source>
        <dbReference type="Proteomes" id="UP000268857"/>
    </source>
</evidence>
<accession>A0A3S1FIN5</accession>
<dbReference type="RefSeq" id="WP_016876193.1">
    <property type="nucleotide sequence ID" value="NZ_AJLN01000153.1"/>
</dbReference>
<proteinExistence type="predicted"/>
<reference evidence="1 2" key="1">
    <citation type="journal article" date="2019" name="Genome Biol. Evol.">
        <title>Day and night: Metabolic profiles and evolutionary relationships of six axenic non-marine cyanobacteria.</title>
        <authorList>
            <person name="Will S.E."/>
            <person name="Henke P."/>
            <person name="Boedeker C."/>
            <person name="Huang S."/>
            <person name="Brinkmann H."/>
            <person name="Rohde M."/>
            <person name="Jarek M."/>
            <person name="Friedl T."/>
            <person name="Seufert S."/>
            <person name="Schumacher M."/>
            <person name="Overmann J."/>
            <person name="Neumann-Schaal M."/>
            <person name="Petersen J."/>
        </authorList>
    </citation>
    <scope>NUCLEOTIDE SEQUENCE [LARGE SCALE GENOMIC DNA]</scope>
    <source>
        <strain evidence="1 2">PCC 6912</strain>
    </source>
</reference>
<organism evidence="1 2">
    <name type="scientific">Chlorogloeopsis fritschii PCC 6912</name>
    <dbReference type="NCBI Taxonomy" id="211165"/>
    <lineage>
        <taxon>Bacteria</taxon>
        <taxon>Bacillati</taxon>
        <taxon>Cyanobacteriota</taxon>
        <taxon>Cyanophyceae</taxon>
        <taxon>Nostocales</taxon>
        <taxon>Chlorogloeopsidaceae</taxon>
        <taxon>Chlorogloeopsis</taxon>
    </lineage>
</organism>
<protein>
    <submittedName>
        <fullName evidence="1">Uncharacterized protein</fullName>
    </submittedName>
</protein>
<dbReference type="Proteomes" id="UP000268857">
    <property type="component" value="Unassembled WGS sequence"/>
</dbReference>
<keyword evidence="2" id="KW-1185">Reference proteome</keyword>
<dbReference type="EMBL" id="RSCJ01000013">
    <property type="protein sequence ID" value="RUR79230.1"/>
    <property type="molecule type" value="Genomic_DNA"/>
</dbReference>
<dbReference type="AlphaFoldDB" id="A0A3S1FIN5"/>
<evidence type="ECO:0000313" key="1">
    <source>
        <dbReference type="EMBL" id="RUR79230.1"/>
    </source>
</evidence>
<sequence>MNINTNPNIADGDEKNSTVAEHITDLTLDQSKSESQELALLDPKFNEFWIELTSSFEDLLQALRKKRHDIDTDLKKQIEVAVQRCRNDTGVPAVEEIQERYKIEQSYEIIYEKYLNEIRAHLTRYLSSLDEVLQRSPQRVKSQVAELLIDKGNLGKLTEARGCEFIKAIAAQIPDQIISGKPSQLKSAFQMLSEFELSYRKFLHYRIRPHLDGLTPNEPKTLQLTSPSAEQVFLNLKIAQIESVRKCEKSLKELLSEPNQLIFVIVEDFVDRAIRAADIKSEWQLFLQQIRMQLS</sequence>
<gene>
    <name evidence="1" type="ORF">PCC6912_34040</name>
</gene>
<comment type="caution">
    <text evidence="1">The sequence shown here is derived from an EMBL/GenBank/DDBJ whole genome shotgun (WGS) entry which is preliminary data.</text>
</comment>
<name>A0A3S1FIN5_CHLFR</name>